<proteinExistence type="predicted"/>
<dbReference type="RefSeq" id="WP_381443061.1">
    <property type="nucleotide sequence ID" value="NZ_JBHSNP010000010.1"/>
</dbReference>
<protein>
    <recommendedName>
        <fullName evidence="4">Sporulation protein YtfJ (Spore_YtfJ)</fullName>
    </recommendedName>
</protein>
<gene>
    <name evidence="2" type="ORF">ACFPTP_06395</name>
</gene>
<keyword evidence="1" id="KW-0472">Membrane</keyword>
<keyword evidence="1" id="KW-0812">Transmembrane</keyword>
<accession>A0ABW0TWH1</accession>
<organism evidence="2 3">
    <name type="scientific">Sporosarcina koreensis</name>
    <dbReference type="NCBI Taxonomy" id="334735"/>
    <lineage>
        <taxon>Bacteria</taxon>
        <taxon>Bacillati</taxon>
        <taxon>Bacillota</taxon>
        <taxon>Bacilli</taxon>
        <taxon>Bacillales</taxon>
        <taxon>Caryophanaceae</taxon>
        <taxon>Sporosarcina</taxon>
    </lineage>
</organism>
<reference evidence="3" key="1">
    <citation type="journal article" date="2019" name="Int. J. Syst. Evol. Microbiol.">
        <title>The Global Catalogue of Microorganisms (GCM) 10K type strain sequencing project: providing services to taxonomists for standard genome sequencing and annotation.</title>
        <authorList>
            <consortium name="The Broad Institute Genomics Platform"/>
            <consortium name="The Broad Institute Genome Sequencing Center for Infectious Disease"/>
            <person name="Wu L."/>
            <person name="Ma J."/>
        </authorList>
    </citation>
    <scope>NUCLEOTIDE SEQUENCE [LARGE SCALE GENOMIC DNA]</scope>
    <source>
        <strain evidence="3">KACC 11299</strain>
    </source>
</reference>
<dbReference type="Proteomes" id="UP001596071">
    <property type="component" value="Unassembled WGS sequence"/>
</dbReference>
<evidence type="ECO:0000256" key="1">
    <source>
        <dbReference type="SAM" id="Phobius"/>
    </source>
</evidence>
<sequence>MVQLQEQADGAERKEFREAPVTTVFKKFGNNRDVSLVFGDPIEVGLTKVVPVARLRYGFGGGGDGNGADGGGGGFTVKPVGVYEITPDRVKFKPARSGGQLFGMVLVSGLFFFLGRNSCKKR</sequence>
<keyword evidence="1" id="KW-1133">Transmembrane helix</keyword>
<evidence type="ECO:0000313" key="2">
    <source>
        <dbReference type="EMBL" id="MFC5602845.1"/>
    </source>
</evidence>
<evidence type="ECO:0008006" key="4">
    <source>
        <dbReference type="Google" id="ProtNLM"/>
    </source>
</evidence>
<feature type="transmembrane region" description="Helical" evidence="1">
    <location>
        <begin position="97"/>
        <end position="115"/>
    </location>
</feature>
<keyword evidence="3" id="KW-1185">Reference proteome</keyword>
<evidence type="ECO:0000313" key="3">
    <source>
        <dbReference type="Proteomes" id="UP001596071"/>
    </source>
</evidence>
<dbReference type="EMBL" id="JBHSNP010000010">
    <property type="protein sequence ID" value="MFC5602845.1"/>
    <property type="molecule type" value="Genomic_DNA"/>
</dbReference>
<name>A0ABW0TWH1_9BACL</name>
<comment type="caution">
    <text evidence="2">The sequence shown here is derived from an EMBL/GenBank/DDBJ whole genome shotgun (WGS) entry which is preliminary data.</text>
</comment>